<evidence type="ECO:0000256" key="1">
    <source>
        <dbReference type="SAM" id="MobiDB-lite"/>
    </source>
</evidence>
<gene>
    <name evidence="3" type="ORF">SD37_39880</name>
</gene>
<feature type="chain" id="PRO_5038727793" description="Secreted protein/lipoprotein" evidence="2">
    <location>
        <begin position="25"/>
        <end position="189"/>
    </location>
</feature>
<feature type="region of interest" description="Disordered" evidence="1">
    <location>
        <begin position="30"/>
        <end position="52"/>
    </location>
</feature>
<dbReference type="KEGG" id="aori:SD37_39880"/>
<proteinExistence type="predicted"/>
<dbReference type="EMBL" id="CP016174">
    <property type="protein sequence ID" value="ANN21146.1"/>
    <property type="molecule type" value="Genomic_DNA"/>
</dbReference>
<feature type="signal peptide" evidence="2">
    <location>
        <begin position="1"/>
        <end position="24"/>
    </location>
</feature>
<keyword evidence="2" id="KW-0732">Signal</keyword>
<accession>A0A193C960</accession>
<protein>
    <recommendedName>
        <fullName evidence="5">Secreted protein/lipoprotein</fullName>
    </recommendedName>
</protein>
<keyword evidence="4" id="KW-1185">Reference proteome</keyword>
<reference evidence="3 4" key="1">
    <citation type="journal article" date="2015" name="Genome Announc.">
        <title>Draft Genome Sequence of Norvancomycin-Producing Strain Amycolatopsis orientalis CPCC200066.</title>
        <authorList>
            <person name="Lei X."/>
            <person name="Yuan F."/>
            <person name="Shi Y."/>
            <person name="Li X."/>
            <person name="Wang L."/>
            <person name="Hong B."/>
        </authorList>
    </citation>
    <scope>NUCLEOTIDE SEQUENCE [LARGE SCALE GENOMIC DNA]</scope>
    <source>
        <strain evidence="3 4">B-37</strain>
    </source>
</reference>
<dbReference type="AlphaFoldDB" id="A0A193C960"/>
<organism evidence="3 4">
    <name type="scientific">Amycolatopsis orientalis</name>
    <name type="common">Nocardia orientalis</name>
    <dbReference type="NCBI Taxonomy" id="31958"/>
    <lineage>
        <taxon>Bacteria</taxon>
        <taxon>Bacillati</taxon>
        <taxon>Actinomycetota</taxon>
        <taxon>Actinomycetes</taxon>
        <taxon>Pseudonocardiales</taxon>
        <taxon>Pseudonocardiaceae</taxon>
        <taxon>Amycolatopsis</taxon>
    </lineage>
</organism>
<evidence type="ECO:0000313" key="3">
    <source>
        <dbReference type="EMBL" id="ANN21146.1"/>
    </source>
</evidence>
<dbReference type="STRING" id="31958.SD37_39880"/>
<evidence type="ECO:0000256" key="2">
    <source>
        <dbReference type="SAM" id="SignalP"/>
    </source>
</evidence>
<evidence type="ECO:0000313" key="4">
    <source>
        <dbReference type="Proteomes" id="UP000093695"/>
    </source>
</evidence>
<dbReference type="RefSeq" id="WP_044855244.1">
    <property type="nucleotide sequence ID" value="NZ_CP016174.1"/>
</dbReference>
<dbReference type="Proteomes" id="UP000093695">
    <property type="component" value="Chromosome"/>
</dbReference>
<evidence type="ECO:0008006" key="5">
    <source>
        <dbReference type="Google" id="ProtNLM"/>
    </source>
</evidence>
<sequence>MTHYRSTRLALTVLAAAAGLGLSACSPDNSATLTSTTPAPTLAPSTTPASPADIAKQKATTAYLGMWSDMADAATTSDWQSPKLVQNATAEALSKISRGLYADHYNGLITKGKPENAPTVESVEPADNPTTVNIVDCGDDSRWIKYRADNGQPANDGPGGRRHINAKAKKAVDGSWKITDFAIQDVGTC</sequence>
<name>A0A193C960_AMYOR</name>
<dbReference type="PROSITE" id="PS51257">
    <property type="entry name" value="PROKAR_LIPOPROTEIN"/>
    <property type="match status" value="1"/>
</dbReference>